<dbReference type="SMART" id="SM00422">
    <property type="entry name" value="HTH_MERR"/>
    <property type="match status" value="1"/>
</dbReference>
<evidence type="ECO:0000259" key="4">
    <source>
        <dbReference type="PROSITE" id="PS50937"/>
    </source>
</evidence>
<dbReference type="Gene3D" id="1.10.1660.10">
    <property type="match status" value="1"/>
</dbReference>
<evidence type="ECO:0000313" key="6">
    <source>
        <dbReference type="Proteomes" id="UP001500618"/>
    </source>
</evidence>
<dbReference type="InterPro" id="IPR000551">
    <property type="entry name" value="MerR-type_HTH_dom"/>
</dbReference>
<evidence type="ECO:0000256" key="2">
    <source>
        <dbReference type="ARBA" id="ARBA00023125"/>
    </source>
</evidence>
<keyword evidence="1" id="KW-0805">Transcription regulation</keyword>
<dbReference type="Pfam" id="PF00376">
    <property type="entry name" value="MerR"/>
    <property type="match status" value="1"/>
</dbReference>
<keyword evidence="6" id="KW-1185">Reference proteome</keyword>
<dbReference type="Proteomes" id="UP001500618">
    <property type="component" value="Unassembled WGS sequence"/>
</dbReference>
<evidence type="ECO:0000313" key="5">
    <source>
        <dbReference type="EMBL" id="GAA1697463.1"/>
    </source>
</evidence>
<dbReference type="InterPro" id="IPR047057">
    <property type="entry name" value="MerR_fam"/>
</dbReference>
<dbReference type="EMBL" id="BAAANY010000020">
    <property type="protein sequence ID" value="GAA1697463.1"/>
    <property type="molecule type" value="Genomic_DNA"/>
</dbReference>
<dbReference type="PANTHER" id="PTHR30204">
    <property type="entry name" value="REDOX-CYCLING DRUG-SENSING TRANSCRIPTIONAL ACTIVATOR SOXR"/>
    <property type="match status" value="1"/>
</dbReference>
<proteinExistence type="predicted"/>
<dbReference type="Pfam" id="PF09278">
    <property type="entry name" value="MerR-DNA-bind"/>
    <property type="match status" value="1"/>
</dbReference>
<dbReference type="SUPFAM" id="SSF46955">
    <property type="entry name" value="Putative DNA-binding domain"/>
    <property type="match status" value="1"/>
</dbReference>
<keyword evidence="3" id="KW-0804">Transcription</keyword>
<dbReference type="InterPro" id="IPR015358">
    <property type="entry name" value="Tscrpt_reg_MerR_DNA-bd"/>
</dbReference>
<gene>
    <name evidence="5" type="ORF">GCM10009765_53550</name>
</gene>
<evidence type="ECO:0000256" key="3">
    <source>
        <dbReference type="ARBA" id="ARBA00023163"/>
    </source>
</evidence>
<reference evidence="6" key="1">
    <citation type="journal article" date="2019" name="Int. J. Syst. Evol. Microbiol.">
        <title>The Global Catalogue of Microorganisms (GCM) 10K type strain sequencing project: providing services to taxonomists for standard genome sequencing and annotation.</title>
        <authorList>
            <consortium name="The Broad Institute Genomics Platform"/>
            <consortium name="The Broad Institute Genome Sequencing Center for Infectious Disease"/>
            <person name="Wu L."/>
            <person name="Ma J."/>
        </authorList>
    </citation>
    <scope>NUCLEOTIDE SEQUENCE [LARGE SCALE GENOMIC DNA]</scope>
    <source>
        <strain evidence="6">JCM 14718</strain>
    </source>
</reference>
<keyword evidence="2" id="KW-0238">DNA-binding</keyword>
<dbReference type="PROSITE" id="PS50937">
    <property type="entry name" value="HTH_MERR_2"/>
    <property type="match status" value="1"/>
</dbReference>
<feature type="domain" description="HTH merR-type" evidence="4">
    <location>
        <begin position="1"/>
        <end position="58"/>
    </location>
</feature>
<organism evidence="5 6">
    <name type="scientific">Fodinicola feengrottensis</name>
    <dbReference type="NCBI Taxonomy" id="435914"/>
    <lineage>
        <taxon>Bacteria</taxon>
        <taxon>Bacillati</taxon>
        <taxon>Actinomycetota</taxon>
        <taxon>Actinomycetes</taxon>
        <taxon>Mycobacteriales</taxon>
        <taxon>Fodinicola</taxon>
    </lineage>
</organism>
<accession>A0ABP4U1S0</accession>
<dbReference type="InterPro" id="IPR009061">
    <property type="entry name" value="DNA-bd_dom_put_sf"/>
</dbReference>
<protein>
    <submittedName>
        <fullName evidence="5">Hypoxia response transcriptional regulator</fullName>
    </submittedName>
</protein>
<dbReference type="PRINTS" id="PR00040">
    <property type="entry name" value="HTHMERR"/>
</dbReference>
<evidence type="ECO:0000256" key="1">
    <source>
        <dbReference type="ARBA" id="ARBA00023015"/>
    </source>
</evidence>
<name>A0ABP4U1S0_9ACTN</name>
<dbReference type="PANTHER" id="PTHR30204:SF94">
    <property type="entry name" value="HEAVY METAL-DEPENDENT TRANSCRIPTIONAL REGULATOR HI_0293-RELATED"/>
    <property type="match status" value="1"/>
</dbReference>
<sequence>MTAKTVRYYEQIGLLPAPARTSAGYRDYPVAALSRLRFVRTAQAAGLTLAEITGVLGIHDAGASPCAHVVALIDAHLVEIADRIAQLRAAQVELEQLAARAATLDPADCTGSDEVCRILTAAGSGC</sequence>
<comment type="caution">
    <text evidence="5">The sequence shown here is derived from an EMBL/GenBank/DDBJ whole genome shotgun (WGS) entry which is preliminary data.</text>
</comment>